<proteinExistence type="predicted"/>
<name>A0A1Z3LYL0_BREDI</name>
<reference evidence="2 3" key="1">
    <citation type="submission" date="2017-06" db="EMBL/GenBank/DDBJ databases">
        <title>Biodegradation of gentamicin by bacterial consortia AMQD4 in synthetic medium and raw gentamicin sewage.</title>
        <authorList>
            <person name="Chang H."/>
            <person name="Feng Y."/>
            <person name="Li Z."/>
            <person name="Xue J."/>
            <person name="Cheng D."/>
        </authorList>
    </citation>
    <scope>NUCLEOTIDE SEQUENCE [LARGE SCALE GENOMIC DNA]</scope>
    <source>
        <strain evidence="2 3">BZC3</strain>
    </source>
</reference>
<feature type="chain" id="PRO_5012486973" evidence="1">
    <location>
        <begin position="18"/>
        <end position="262"/>
    </location>
</feature>
<dbReference type="STRING" id="293.GCA_000988015_01545"/>
<evidence type="ECO:0000313" key="3">
    <source>
        <dbReference type="Proteomes" id="UP000197024"/>
    </source>
</evidence>
<evidence type="ECO:0000313" key="2">
    <source>
        <dbReference type="EMBL" id="ASD27268.1"/>
    </source>
</evidence>
<dbReference type="Pfam" id="PF11769">
    <property type="entry name" value="DUF3313"/>
    <property type="match status" value="1"/>
</dbReference>
<dbReference type="EMBL" id="CP021995">
    <property type="protein sequence ID" value="ASD27268.1"/>
    <property type="molecule type" value="Genomic_DNA"/>
</dbReference>
<dbReference type="PROSITE" id="PS51257">
    <property type="entry name" value="PROKAR_LIPOPROTEIN"/>
    <property type="match status" value="1"/>
</dbReference>
<reference evidence="2 3" key="2">
    <citation type="submission" date="2017-06" db="EMBL/GenBank/DDBJ databases">
        <authorList>
            <person name="Kim H.J."/>
            <person name="Triplett B.A."/>
        </authorList>
    </citation>
    <scope>NUCLEOTIDE SEQUENCE [LARGE SCALE GENOMIC DNA]</scope>
    <source>
        <strain evidence="2 3">BZC3</strain>
    </source>
</reference>
<sequence length="262" mass="27438">MNRALMIAPILATAGLAACSTKPAPNSGFLSSYADMQKRGGINEGASIQQRRDDAASDSVDSVFLEKAVFAPRVGEGLTETERSMVLREVDRQICFEVSERFAVVTTPTSKTATVRTAIVRFEATGRVGSVVSAASGFVVPVVTLRVPGSTGGLAVESELLEPGGGRQIAAISWARTAQVVGMDTPSLSRVGDALQMAEPMGDAVREAFATKARKEIKIPSPDPCAAYGPRRDIGRMAASMAVDSVTGLYFPEAAGTGPQKD</sequence>
<gene>
    <name evidence="2" type="ORF">CD943_10450</name>
</gene>
<organism evidence="2 3">
    <name type="scientific">Brevundimonas diminuta</name>
    <name type="common">Pseudomonas diminuta</name>
    <dbReference type="NCBI Taxonomy" id="293"/>
    <lineage>
        <taxon>Bacteria</taxon>
        <taxon>Pseudomonadati</taxon>
        <taxon>Pseudomonadota</taxon>
        <taxon>Alphaproteobacteria</taxon>
        <taxon>Caulobacterales</taxon>
        <taxon>Caulobacteraceae</taxon>
        <taxon>Brevundimonas</taxon>
    </lineage>
</organism>
<feature type="signal peptide" evidence="1">
    <location>
        <begin position="1"/>
        <end position="17"/>
    </location>
</feature>
<dbReference type="AlphaFoldDB" id="A0A1Z3LYL0"/>
<dbReference type="Proteomes" id="UP000197024">
    <property type="component" value="Chromosome"/>
</dbReference>
<dbReference type="InterPro" id="IPR021747">
    <property type="entry name" value="DUF3313"/>
</dbReference>
<evidence type="ECO:0000256" key="1">
    <source>
        <dbReference type="SAM" id="SignalP"/>
    </source>
</evidence>
<protein>
    <submittedName>
        <fullName evidence="2">DUF3313 domain-containing protein</fullName>
    </submittedName>
</protein>
<accession>A0A1Z3LYL0</accession>
<keyword evidence="1" id="KW-0732">Signal</keyword>
<dbReference type="RefSeq" id="WP_083673997.1">
    <property type="nucleotide sequence ID" value="NZ_CP021995.1"/>
</dbReference>